<dbReference type="PIRSF" id="PIRSF019169">
    <property type="entry name" value="PilM"/>
    <property type="match status" value="1"/>
</dbReference>
<evidence type="ECO:0000313" key="2">
    <source>
        <dbReference type="EMBL" id="PIY62035.1"/>
    </source>
</evidence>
<dbReference type="Gene3D" id="3.30.1490.300">
    <property type="match status" value="1"/>
</dbReference>
<reference evidence="3" key="1">
    <citation type="submission" date="2017-09" db="EMBL/GenBank/DDBJ databases">
        <title>Depth-based differentiation of microbial function through sediment-hosted aquifers and enrichment of novel symbionts in the deep terrestrial subsurface.</title>
        <authorList>
            <person name="Probst A.J."/>
            <person name="Ladd B."/>
            <person name="Jarett J.K."/>
            <person name="Geller-Mcgrath D.E."/>
            <person name="Sieber C.M.K."/>
            <person name="Emerson J.B."/>
            <person name="Anantharaman K."/>
            <person name="Thomas B.C."/>
            <person name="Malmstrom R."/>
            <person name="Stieglmeier M."/>
            <person name="Klingl A."/>
            <person name="Woyke T."/>
            <person name="Ryan C.M."/>
            <person name="Banfield J.F."/>
        </authorList>
    </citation>
    <scope>NUCLEOTIDE SEQUENCE [LARGE SCALE GENOMIC DNA]</scope>
</reference>
<dbReference type="SUPFAM" id="SSF53067">
    <property type="entry name" value="Actin-like ATPase domain"/>
    <property type="match status" value="2"/>
</dbReference>
<evidence type="ECO:0000256" key="1">
    <source>
        <dbReference type="SAM" id="MobiDB-lite"/>
    </source>
</evidence>
<dbReference type="Proteomes" id="UP000230973">
    <property type="component" value="Unassembled WGS sequence"/>
</dbReference>
<protein>
    <recommendedName>
        <fullName evidence="4">SHS2 domain-containing protein</fullName>
    </recommendedName>
</protein>
<dbReference type="Pfam" id="PF11104">
    <property type="entry name" value="PilM_2"/>
    <property type="match status" value="1"/>
</dbReference>
<dbReference type="PANTHER" id="PTHR32432">
    <property type="entry name" value="CELL DIVISION PROTEIN FTSA-RELATED"/>
    <property type="match status" value="1"/>
</dbReference>
<gene>
    <name evidence="2" type="ORF">COY93_04170</name>
</gene>
<dbReference type="NCBIfam" id="TIGR01175">
    <property type="entry name" value="pilM"/>
    <property type="match status" value="1"/>
</dbReference>
<comment type="caution">
    <text evidence="2">The sequence shown here is derived from an EMBL/GenBank/DDBJ whole genome shotgun (WGS) entry which is preliminary data.</text>
</comment>
<evidence type="ECO:0000313" key="3">
    <source>
        <dbReference type="Proteomes" id="UP000230973"/>
    </source>
</evidence>
<dbReference type="InterPro" id="IPR005883">
    <property type="entry name" value="PilM"/>
</dbReference>
<evidence type="ECO:0008006" key="4">
    <source>
        <dbReference type="Google" id="ProtNLM"/>
    </source>
</evidence>
<name>A0A2M7Q913_9BACT</name>
<organism evidence="2 3">
    <name type="scientific">Candidatus Uhrbacteria bacterium CG_4_10_14_0_8_um_filter_58_22</name>
    <dbReference type="NCBI Taxonomy" id="1975029"/>
    <lineage>
        <taxon>Bacteria</taxon>
        <taxon>Candidatus Uhriibacteriota</taxon>
    </lineage>
</organism>
<dbReference type="InterPro" id="IPR050696">
    <property type="entry name" value="FtsA/MreB"/>
</dbReference>
<sequence>MLNPLSNAFGLDIGDRSFKLVQLGRPRGRKKGYRLNAWGVVDVPEGVMSNGNILDRPKAAALINKLVRSAVGHVGGRTVVACLPETKTFIKVIETGPNETREQMTSAVLKEIEDNIPLPKEEIYYDWQAIETHSPPAAASNPTKKTGPRNPASATETSRIMLGAAPKQLVDDFTAMIDLAGLAPAVFEIEAMAISRAVLPIANDEPETAVGLLDIGATRSSLIVHDRGTIQMSLSIPISGAEITETISQKLKVSLEDAEKLKRKCGLDASRCEDKIWKILQPQIDDMSEKIKNAIRFYRMGFPHGRDIERLLVAGGGANFLEIDSVLSRKLTIKVERANPLVNVRLPIPRRFPSETTQTYTTAIGLAIRAADETTAGLRGIQ</sequence>
<dbReference type="EMBL" id="PFLC01000055">
    <property type="protein sequence ID" value="PIY62035.1"/>
    <property type="molecule type" value="Genomic_DNA"/>
</dbReference>
<dbReference type="CDD" id="cd24049">
    <property type="entry name" value="ASKHA_NBD_PilM"/>
    <property type="match status" value="1"/>
</dbReference>
<dbReference type="InterPro" id="IPR043129">
    <property type="entry name" value="ATPase_NBD"/>
</dbReference>
<accession>A0A2M7Q913</accession>
<feature type="region of interest" description="Disordered" evidence="1">
    <location>
        <begin position="134"/>
        <end position="157"/>
    </location>
</feature>
<dbReference type="AlphaFoldDB" id="A0A2M7Q913"/>
<dbReference type="PANTHER" id="PTHR32432:SF3">
    <property type="entry name" value="ETHANOLAMINE UTILIZATION PROTEIN EUTJ"/>
    <property type="match status" value="1"/>
</dbReference>
<proteinExistence type="predicted"/>
<dbReference type="Gene3D" id="3.30.420.40">
    <property type="match status" value="2"/>
</dbReference>